<organism evidence="2">
    <name type="scientific">Burkholderia pseudomallei 1710a</name>
    <dbReference type="NCBI Taxonomy" id="320371"/>
    <lineage>
        <taxon>Bacteria</taxon>
        <taxon>Pseudomonadati</taxon>
        <taxon>Pseudomonadota</taxon>
        <taxon>Betaproteobacteria</taxon>
        <taxon>Burkholderiales</taxon>
        <taxon>Burkholderiaceae</taxon>
        <taxon>Burkholderia</taxon>
        <taxon>pseudomallei group</taxon>
    </lineage>
</organism>
<dbReference type="AlphaFoldDB" id="A0A0E1W3C7"/>
<dbReference type="Proteomes" id="UP000001812">
    <property type="component" value="Chromosome I"/>
</dbReference>
<proteinExistence type="predicted"/>
<dbReference type="HOGENOM" id="CLU_3325684_0_0_4"/>
<feature type="region of interest" description="Disordered" evidence="1">
    <location>
        <begin position="1"/>
        <end position="22"/>
    </location>
</feature>
<evidence type="ECO:0000256" key="1">
    <source>
        <dbReference type="SAM" id="MobiDB-lite"/>
    </source>
</evidence>
<dbReference type="EMBL" id="CM000832">
    <property type="protein sequence ID" value="EET06796.1"/>
    <property type="molecule type" value="Genomic_DNA"/>
</dbReference>
<evidence type="ECO:0000313" key="2">
    <source>
        <dbReference type="EMBL" id="EET06796.1"/>
    </source>
</evidence>
<sequence>MFALPNAASHPDGPRGASARDPAACGALKSVIRHVRPS</sequence>
<gene>
    <name evidence="2" type="ORF">BURPS1710A_1031</name>
</gene>
<name>A0A0E1W3C7_BURPE</name>
<accession>A0A0E1W3C7</accession>
<reference evidence="2" key="1">
    <citation type="submission" date="2009-05" db="EMBL/GenBank/DDBJ databases">
        <authorList>
            <person name="Harkins D.M."/>
            <person name="DeShazer D."/>
            <person name="Woods D.E."/>
            <person name="Brinkac L.M."/>
            <person name="Brown K.A."/>
            <person name="Hung G.C."/>
            <person name="Tuanyok A."/>
            <person name="Zhang B."/>
            <person name="Nierman W.C."/>
        </authorList>
    </citation>
    <scope>NUCLEOTIDE SEQUENCE [LARGE SCALE GENOMIC DNA]</scope>
    <source>
        <strain evidence="2">1710a</strain>
    </source>
</reference>
<protein>
    <submittedName>
        <fullName evidence="2">Uncharacterized protein</fullName>
    </submittedName>
</protein>